<reference evidence="4 7" key="3">
    <citation type="journal article" date="2014" name="PLoS Genet.">
        <title>Phylogenetically driven sequencing of extremely halophilic archaea reveals strategies for static and dynamic osmo-response.</title>
        <authorList>
            <person name="Becker E.A."/>
            <person name="Seitzer P.M."/>
            <person name="Tritt A."/>
            <person name="Larsen D."/>
            <person name="Krusor M."/>
            <person name="Yao A.I."/>
            <person name="Wu D."/>
            <person name="Madern D."/>
            <person name="Eisen J.A."/>
            <person name="Darling A.E."/>
            <person name="Facciotti M.T."/>
        </authorList>
    </citation>
    <scope>NUCLEOTIDE SEQUENCE [LARGE SCALE GENOMIC DNA]</scope>
    <source>
        <strain evidence="4">ATCC 33500</strain>
        <strain evidence="7">ATCC 33500 / DSM 1411 / JCM 8866 / NBRC 14739 / NCIMB 2177 / R-4</strain>
    </source>
</reference>
<gene>
    <name evidence="2" type="ordered locus">HFX_0775</name>
    <name evidence="3" type="ORF">BM92_05365</name>
    <name evidence="4" type="ORF">C439_06600</name>
    <name evidence="5" type="ORF">E6P09_06905</name>
</gene>
<organism evidence="2 6">
    <name type="scientific">Haloferax mediterranei (strain ATCC 33500 / DSM 1411 / JCM 8866 / NBRC 14739 / NCIMB 2177 / R-4)</name>
    <name type="common">Halobacterium mediterranei</name>
    <dbReference type="NCBI Taxonomy" id="523841"/>
    <lineage>
        <taxon>Archaea</taxon>
        <taxon>Methanobacteriati</taxon>
        <taxon>Methanobacteriota</taxon>
        <taxon>Stenosarchaea group</taxon>
        <taxon>Halobacteria</taxon>
        <taxon>Halobacteriales</taxon>
        <taxon>Haloferacaceae</taxon>
        <taxon>Haloferax</taxon>
    </lineage>
</organism>
<reference evidence="5 9" key="6">
    <citation type="submission" date="2019-04" db="EMBL/GenBank/DDBJ databases">
        <title>Methylomes of two halophilic Archaea, Haloarcula marismortui and Haloferax mediterranei.</title>
        <authorList>
            <person name="DasSarma S."/>
            <person name="DasSarma P."/>
            <person name="DasSarma S."/>
            <person name="Fomenkov A."/>
            <person name="Vincze T."/>
            <person name="Anton B.P."/>
            <person name="Roberts R.J."/>
        </authorList>
    </citation>
    <scope>NUCLEOTIDE SEQUENCE [LARGE SCALE GENOMIC DNA]</scope>
    <source>
        <strain evidence="5">ATCC 33500</strain>
        <strain evidence="9">ATCC 33500 / DSM 1411 / JCM 8866 / NBRC 14739 / NCIMB 2177 / R-4</strain>
    </source>
</reference>
<dbReference type="HOGENOM" id="CLU_2406265_0_0_2"/>
<dbReference type="Proteomes" id="UP000006469">
    <property type="component" value="Chromosome"/>
</dbReference>
<feature type="region of interest" description="Disordered" evidence="1">
    <location>
        <begin position="39"/>
        <end position="58"/>
    </location>
</feature>
<dbReference type="EMBL" id="CP039139">
    <property type="protein sequence ID" value="QCQ75002.1"/>
    <property type="molecule type" value="Genomic_DNA"/>
</dbReference>
<evidence type="ECO:0000313" key="4">
    <source>
        <dbReference type="EMBL" id="EMA02229.1"/>
    </source>
</evidence>
<evidence type="ECO:0000313" key="6">
    <source>
        <dbReference type="Proteomes" id="UP000006469"/>
    </source>
</evidence>
<reference evidence="2 6" key="2">
    <citation type="journal article" date="2012" name="J. Bacteriol.">
        <title>Complete genome sequence of the metabolically versatile halophilic archaeon Haloferax mediterranei, a poly(3-hydroxybutyrate-co-3-hydroxyvalerate) producer.</title>
        <authorList>
            <person name="Han J."/>
            <person name="Zhang F."/>
            <person name="Hou J."/>
            <person name="Liu X."/>
            <person name="Li M."/>
            <person name="Liu H."/>
            <person name="Cai L."/>
            <person name="Zhang B."/>
            <person name="Chen Y."/>
            <person name="Zhou J."/>
            <person name="Hu S."/>
            <person name="Xiang H."/>
        </authorList>
    </citation>
    <scope>NUCLEOTIDE SEQUENCE [LARGE SCALE GENOMIC DNA]</scope>
    <source>
        <strain evidence="6">ATCC 33500 / DSM 1411 / JCM 8866 / NBRC 14739 / NCIMB 2177 / R-4</strain>
        <strain evidence="2">CGMCC 1.2087</strain>
    </source>
</reference>
<feature type="compositionally biased region" description="Basic and acidic residues" evidence="1">
    <location>
        <begin position="46"/>
        <end position="56"/>
    </location>
</feature>
<evidence type="ECO:0000256" key="1">
    <source>
        <dbReference type="SAM" id="MobiDB-lite"/>
    </source>
</evidence>
<reference evidence="3 8" key="4">
    <citation type="submission" date="2014-04" db="EMBL/GenBank/DDBJ databases">
        <title>Transcriptional profiles of Haloferax mediterranei on the basis of nitrogen availability.</title>
        <authorList>
            <person name="Bautista V."/>
        </authorList>
    </citation>
    <scope>NUCLEOTIDE SEQUENCE [LARGE SCALE GENOMIC DNA]</scope>
    <source>
        <strain evidence="3">ATCC 33500</strain>
        <strain evidence="8">ATCC 33500 / DSM 1411 / JCM 8866 / NBRC 14739 / NCIMB 2177 / R-4</strain>
    </source>
</reference>
<dbReference type="STRING" id="523841.HFX_0775"/>
<dbReference type="Proteomes" id="UP000011603">
    <property type="component" value="Unassembled WGS sequence"/>
</dbReference>
<keyword evidence="7" id="KW-1185">Reference proteome</keyword>
<dbReference type="KEGG" id="hme:HFX_0775"/>
<feature type="region of interest" description="Disordered" evidence="1">
    <location>
        <begin position="66"/>
        <end position="92"/>
    </location>
</feature>
<accession>I3R2N8</accession>
<evidence type="ECO:0000313" key="3">
    <source>
        <dbReference type="EMBL" id="AHZ22122.1"/>
    </source>
</evidence>
<evidence type="ECO:0000313" key="2">
    <source>
        <dbReference type="EMBL" id="AFK18498.1"/>
    </source>
</evidence>
<evidence type="ECO:0000313" key="7">
    <source>
        <dbReference type="Proteomes" id="UP000011603"/>
    </source>
</evidence>
<dbReference type="EMBL" id="AOLO01000007">
    <property type="protein sequence ID" value="EMA02229.1"/>
    <property type="molecule type" value="Genomic_DNA"/>
</dbReference>
<reference evidence="2" key="1">
    <citation type="journal article" date="2012" name="Appl. Environ. Microbiol.">
        <title>Identification of the haloarchaeal phasin (PhaP) that functions in polyhydroxyalkanoate accumulation and granule formation in Haloferax mediterranei.</title>
        <authorList>
            <person name="Cai S."/>
            <person name="Cai L."/>
            <person name="Liu H."/>
            <person name="Liu X."/>
            <person name="Han J."/>
            <person name="Zhou J."/>
            <person name="Xiang H."/>
        </authorList>
    </citation>
    <scope>NUCLEOTIDE SEQUENCE</scope>
    <source>
        <strain evidence="2">CGMCC 1.2087</strain>
    </source>
</reference>
<dbReference type="Proteomes" id="UP000299011">
    <property type="component" value="Chromosome"/>
</dbReference>
<name>I3R2N8_HALMT</name>
<dbReference type="EMBL" id="CP007551">
    <property type="protein sequence ID" value="AHZ22122.1"/>
    <property type="molecule type" value="Genomic_DNA"/>
</dbReference>
<dbReference type="PATRIC" id="fig|523841.21.peg.1332"/>
<dbReference type="PaxDb" id="523841-HFX_0775"/>
<reference evidence="2" key="5">
    <citation type="submission" date="2014-05" db="EMBL/GenBank/DDBJ databases">
        <authorList>
            <person name="Wang L."/>
            <person name="Yang H."/>
            <person name="Xiang H."/>
        </authorList>
    </citation>
    <scope>NUCLEOTIDE SEQUENCE</scope>
    <source>
        <strain evidence="2">CGMCC 1.2087</strain>
    </source>
</reference>
<dbReference type="AlphaFoldDB" id="I3R2N8"/>
<proteinExistence type="predicted"/>
<evidence type="ECO:0000313" key="8">
    <source>
        <dbReference type="Proteomes" id="UP000027075"/>
    </source>
</evidence>
<sequence length="92" mass="10176">MATSTERALQSPEERLLSFPDCSRPAKRRISISLFSNPVDSVEYPSDTHNDERTLRDGVVATEFDGTCIQRDDDTGGNSDDGELANRTGRID</sequence>
<dbReference type="Proteomes" id="UP000027075">
    <property type="component" value="Chromosome"/>
</dbReference>
<evidence type="ECO:0000313" key="9">
    <source>
        <dbReference type="Proteomes" id="UP000299011"/>
    </source>
</evidence>
<dbReference type="EMBL" id="CP001868">
    <property type="protein sequence ID" value="AFK18498.1"/>
    <property type="molecule type" value="Genomic_DNA"/>
</dbReference>
<protein>
    <submittedName>
        <fullName evidence="2">Uncharacterized protein</fullName>
    </submittedName>
</protein>
<evidence type="ECO:0000313" key="5">
    <source>
        <dbReference type="EMBL" id="QCQ75002.1"/>
    </source>
</evidence>